<dbReference type="InterPro" id="IPR025722">
    <property type="entry name" value="TetR"/>
</dbReference>
<protein>
    <submittedName>
        <fullName evidence="4">TetR family transcriptional regulator</fullName>
    </submittedName>
</protein>
<comment type="caution">
    <text evidence="4">The sequence shown here is derived from an EMBL/GenBank/DDBJ whole genome shotgun (WGS) entry which is preliminary data.</text>
</comment>
<dbReference type="InterPro" id="IPR009057">
    <property type="entry name" value="Homeodomain-like_sf"/>
</dbReference>
<name>A0A4Q7PI10_9BACT</name>
<dbReference type="Gene3D" id="1.10.357.10">
    <property type="entry name" value="Tetracycline Repressor, domain 2"/>
    <property type="match status" value="1"/>
</dbReference>
<gene>
    <name evidence="4" type="ORF">BC751_4222</name>
</gene>
<evidence type="ECO:0000313" key="4">
    <source>
        <dbReference type="EMBL" id="RZS98562.1"/>
    </source>
</evidence>
<feature type="DNA-binding region" description="H-T-H motif" evidence="2">
    <location>
        <begin position="27"/>
        <end position="46"/>
    </location>
</feature>
<proteinExistence type="predicted"/>
<dbReference type="InterPro" id="IPR001647">
    <property type="entry name" value="HTH_TetR"/>
</dbReference>
<dbReference type="AlphaFoldDB" id="A0A4Q7PI10"/>
<dbReference type="Pfam" id="PF13972">
    <property type="entry name" value="TetR"/>
    <property type="match status" value="1"/>
</dbReference>
<dbReference type="PROSITE" id="PS50977">
    <property type="entry name" value="HTH_TETR_2"/>
    <property type="match status" value="1"/>
</dbReference>
<organism evidence="4 5">
    <name type="scientific">Cecembia calidifontis</name>
    <dbReference type="NCBI Taxonomy" id="1187080"/>
    <lineage>
        <taxon>Bacteria</taxon>
        <taxon>Pseudomonadati</taxon>
        <taxon>Bacteroidota</taxon>
        <taxon>Cytophagia</taxon>
        <taxon>Cytophagales</taxon>
        <taxon>Cyclobacteriaceae</taxon>
        <taxon>Cecembia</taxon>
    </lineage>
</organism>
<keyword evidence="1 2" id="KW-0238">DNA-binding</keyword>
<dbReference type="OrthoDB" id="9785164at2"/>
<evidence type="ECO:0000256" key="1">
    <source>
        <dbReference type="ARBA" id="ARBA00023125"/>
    </source>
</evidence>
<accession>A0A4Q7PI10</accession>
<dbReference type="SUPFAM" id="SSF46689">
    <property type="entry name" value="Homeodomain-like"/>
    <property type="match status" value="1"/>
</dbReference>
<dbReference type="Proteomes" id="UP000292209">
    <property type="component" value="Unassembled WGS sequence"/>
</dbReference>
<dbReference type="GO" id="GO:0003677">
    <property type="term" value="F:DNA binding"/>
    <property type="evidence" value="ECO:0007669"/>
    <property type="project" value="UniProtKB-UniRule"/>
</dbReference>
<sequence length="208" mass="24689">MPRKDTKTRIKEVALKLFNRDGFVNVRLQHISDVCGLSLGNIGYHFRTKNDILYALFSDFVEEQKLLLSEFRVLPLFEDFNRFLNSNFDLQKRYVFFYKDALDLTRLYENISKQYREHLTWQELQLQGMLVFNEARGALDSKGNQDFVQKMSSLLVWASESWISRQAVTGAEELDKSSYLEMVWFLLRPYFTDTGIEEFENRVIIHEL</sequence>
<dbReference type="RefSeq" id="WP_130277239.1">
    <property type="nucleotide sequence ID" value="NZ_SGXG01000001.1"/>
</dbReference>
<evidence type="ECO:0000313" key="5">
    <source>
        <dbReference type="Proteomes" id="UP000292209"/>
    </source>
</evidence>
<evidence type="ECO:0000259" key="3">
    <source>
        <dbReference type="PROSITE" id="PS50977"/>
    </source>
</evidence>
<feature type="domain" description="HTH tetR-type" evidence="3">
    <location>
        <begin position="4"/>
        <end position="64"/>
    </location>
</feature>
<evidence type="ECO:0000256" key="2">
    <source>
        <dbReference type="PROSITE-ProRule" id="PRU00335"/>
    </source>
</evidence>
<keyword evidence="5" id="KW-1185">Reference proteome</keyword>
<dbReference type="EMBL" id="SGXG01000001">
    <property type="protein sequence ID" value="RZS98562.1"/>
    <property type="molecule type" value="Genomic_DNA"/>
</dbReference>
<reference evidence="4 5" key="1">
    <citation type="submission" date="2019-02" db="EMBL/GenBank/DDBJ databases">
        <title>Genomic Encyclopedia of Archaeal and Bacterial Type Strains, Phase II (KMG-II): from individual species to whole genera.</title>
        <authorList>
            <person name="Goeker M."/>
        </authorList>
    </citation>
    <scope>NUCLEOTIDE SEQUENCE [LARGE SCALE GENOMIC DNA]</scope>
    <source>
        <strain evidence="4 5">DSM 21411</strain>
    </source>
</reference>